<protein>
    <submittedName>
        <fullName evidence="1">Uncharacterized protein</fullName>
    </submittedName>
</protein>
<reference evidence="1 2" key="1">
    <citation type="submission" date="2021-03" db="EMBL/GenBank/DDBJ databases">
        <title>Sequencing the genomes of 1000 actinobacteria strains.</title>
        <authorList>
            <person name="Klenk H.-P."/>
        </authorList>
    </citation>
    <scope>NUCLEOTIDE SEQUENCE [LARGE SCALE GENOMIC DNA]</scope>
    <source>
        <strain evidence="1 2">DSM 46670</strain>
    </source>
</reference>
<dbReference type="NCBIfam" id="NF041638">
    <property type="entry name" value="QRL_CxxC_CxxC"/>
    <property type="match status" value="1"/>
</dbReference>
<comment type="caution">
    <text evidence="1">The sequence shown here is derived from an EMBL/GenBank/DDBJ whole genome shotgun (WGS) entry which is preliminary data.</text>
</comment>
<keyword evidence="2" id="KW-1185">Reference proteome</keyword>
<proteinExistence type="predicted"/>
<accession>A0ABS4TDB2</accession>
<name>A0ABS4TDB2_9PSEU</name>
<dbReference type="Proteomes" id="UP001519332">
    <property type="component" value="Unassembled WGS sequence"/>
</dbReference>
<dbReference type="RefSeq" id="WP_209637836.1">
    <property type="nucleotide sequence ID" value="NZ_JAGINW010000001.1"/>
</dbReference>
<evidence type="ECO:0000313" key="1">
    <source>
        <dbReference type="EMBL" id="MBP2322405.1"/>
    </source>
</evidence>
<dbReference type="EMBL" id="JAGINW010000001">
    <property type="protein sequence ID" value="MBP2322405.1"/>
    <property type="molecule type" value="Genomic_DNA"/>
</dbReference>
<dbReference type="InterPro" id="IPR048142">
    <property type="entry name" value="QRL_CxxC_CxxC"/>
</dbReference>
<sequence>MSGRQYPWVWADVPWSDAQELTRGTHDGLPLMSWNTADRNLLATKGQLRRMGLRPGGQDPVAVLYFFSRKGMRKMFANLYLIALAKPVRPMTPGKWGALAKANLARRLCPECGHDRFYVIHPTLGKCFTCVEAESARTATDAAPIAA</sequence>
<gene>
    <name evidence="1" type="ORF">JOF56_002790</name>
</gene>
<organism evidence="1 2">
    <name type="scientific">Kibdelosporangium banguiense</name>
    <dbReference type="NCBI Taxonomy" id="1365924"/>
    <lineage>
        <taxon>Bacteria</taxon>
        <taxon>Bacillati</taxon>
        <taxon>Actinomycetota</taxon>
        <taxon>Actinomycetes</taxon>
        <taxon>Pseudonocardiales</taxon>
        <taxon>Pseudonocardiaceae</taxon>
        <taxon>Kibdelosporangium</taxon>
    </lineage>
</organism>
<evidence type="ECO:0000313" key="2">
    <source>
        <dbReference type="Proteomes" id="UP001519332"/>
    </source>
</evidence>